<evidence type="ECO:0000256" key="2">
    <source>
        <dbReference type="ARBA" id="ARBA00001730"/>
    </source>
</evidence>
<evidence type="ECO:0000256" key="4">
    <source>
        <dbReference type="ARBA" id="ARBA00004196"/>
    </source>
</evidence>
<feature type="domain" description="5'-Nucleotidase C-terminal" evidence="13">
    <location>
        <begin position="332"/>
        <end position="489"/>
    </location>
</feature>
<evidence type="ECO:0000259" key="12">
    <source>
        <dbReference type="Pfam" id="PF00149"/>
    </source>
</evidence>
<feature type="domain" description="Calcineurin-like phosphoesterase" evidence="12">
    <location>
        <begin position="11"/>
        <end position="244"/>
    </location>
</feature>
<dbReference type="InterPro" id="IPR029052">
    <property type="entry name" value="Metallo-depent_PP-like"/>
</dbReference>
<dbReference type="Gene3D" id="3.60.21.10">
    <property type="match status" value="1"/>
</dbReference>
<dbReference type="InterPro" id="IPR036907">
    <property type="entry name" value="5'-Nucleotdase_C_sf"/>
</dbReference>
<dbReference type="PANTHER" id="PTHR11575">
    <property type="entry name" value="5'-NUCLEOTIDASE-RELATED"/>
    <property type="match status" value="1"/>
</dbReference>
<evidence type="ECO:0000256" key="10">
    <source>
        <dbReference type="ARBA" id="ARBA00023268"/>
    </source>
</evidence>
<keyword evidence="8 11" id="KW-0547">Nucleotide-binding</keyword>
<evidence type="ECO:0000256" key="3">
    <source>
        <dbReference type="ARBA" id="ARBA00001968"/>
    </source>
</evidence>
<protein>
    <submittedName>
        <fullName evidence="14">Bifunctional UDP-sugar hydrolase/5'-nucleotidase</fullName>
    </submittedName>
</protein>
<keyword evidence="7" id="KW-0732">Signal</keyword>
<dbReference type="SUPFAM" id="SSF55816">
    <property type="entry name" value="5'-nucleotidase (syn. UDP-sugar hydrolase), C-terminal domain"/>
    <property type="match status" value="1"/>
</dbReference>
<evidence type="ECO:0000256" key="11">
    <source>
        <dbReference type="RuleBase" id="RU362119"/>
    </source>
</evidence>
<sequence length="531" mass="60438">MKNDSGKTSLTILVTSDIHGHLLPIDYGSNQEISYSLSKLAPIIKEIRSKEENILMIDNGDLLQGTPLTHFYAKYMNSLTNPMINVLNDLEYDAAVIGNHEFNYGLPYFRKAVSQSNFPWLSANIVHKFTKETYFGAPYLIKTFENGLKAAVLGISTHHIPHWEYADHIKDLAFEEALFAARRWVPYIHDEEHPDIMIVSYHGGFERDIQTGEWLETQSDENQAFKICDEVDGIDIMLSGHQHRTVTGEINGVTVLQPGYNGQVLGRVNIGFEMMDGEWNIKDKFGEFIYPENEVPDQEIIKITEKYEMETQQWLQKPVCKIEGDMAISDPFSVRLKEHPLIELINKIQMEAAEVDISLTALFNNTSKGFSSQVTMKDIVTNYIYPNTLTVIEIKGSDIKAALEKSASYFSLTKEGEIVANPSFSYPKPKHYNYDMWEGISYIIDVSKNIGSRIVELTYHGEPLNPEGDYHVVMNNYRAGGGGEYRMFKGKKVVKEVKTDMTELIAVYLKKQKTIKAEVNTNWKVTTSINH</sequence>
<dbReference type="InterPro" id="IPR004843">
    <property type="entry name" value="Calcineurin-like_PHP"/>
</dbReference>
<dbReference type="Proteomes" id="UP001341444">
    <property type="component" value="Unassembled WGS sequence"/>
</dbReference>
<dbReference type="InterPro" id="IPR006179">
    <property type="entry name" value="5_nucleotidase/apyrase"/>
</dbReference>
<gene>
    <name evidence="14" type="ORF">P4T90_14630</name>
</gene>
<dbReference type="GO" id="GO:0016787">
    <property type="term" value="F:hydrolase activity"/>
    <property type="evidence" value="ECO:0007669"/>
    <property type="project" value="UniProtKB-KW"/>
</dbReference>
<organism evidence="14 15">
    <name type="scientific">Heyndrickxia acidicola</name>
    <dbReference type="NCBI Taxonomy" id="209389"/>
    <lineage>
        <taxon>Bacteria</taxon>
        <taxon>Bacillati</taxon>
        <taxon>Bacillota</taxon>
        <taxon>Bacilli</taxon>
        <taxon>Bacillales</taxon>
        <taxon>Bacillaceae</taxon>
        <taxon>Heyndrickxia</taxon>
    </lineage>
</organism>
<comment type="caution">
    <text evidence="14">The sequence shown here is derived from an EMBL/GenBank/DDBJ whole genome shotgun (WGS) entry which is preliminary data.</text>
</comment>
<dbReference type="SUPFAM" id="SSF56300">
    <property type="entry name" value="Metallo-dependent phosphatases"/>
    <property type="match status" value="1"/>
</dbReference>
<name>A0ABU6MHX9_9BACI</name>
<evidence type="ECO:0000313" key="14">
    <source>
        <dbReference type="EMBL" id="MED1204281.1"/>
    </source>
</evidence>
<evidence type="ECO:0000256" key="8">
    <source>
        <dbReference type="ARBA" id="ARBA00022741"/>
    </source>
</evidence>
<evidence type="ECO:0000313" key="15">
    <source>
        <dbReference type="Proteomes" id="UP001341444"/>
    </source>
</evidence>
<dbReference type="Gene3D" id="3.90.780.10">
    <property type="entry name" value="5'-Nucleotidase, C-terminal domain"/>
    <property type="match status" value="1"/>
</dbReference>
<comment type="similarity">
    <text evidence="5 11">Belongs to the 5'-nucleotidase family.</text>
</comment>
<keyword evidence="15" id="KW-1185">Reference proteome</keyword>
<evidence type="ECO:0000256" key="7">
    <source>
        <dbReference type="ARBA" id="ARBA00022729"/>
    </source>
</evidence>
<dbReference type="PROSITE" id="PS00786">
    <property type="entry name" value="5_NUCLEOTIDASE_2"/>
    <property type="match status" value="1"/>
</dbReference>
<evidence type="ECO:0000256" key="5">
    <source>
        <dbReference type="ARBA" id="ARBA00006654"/>
    </source>
</evidence>
<comment type="catalytic activity">
    <reaction evidence="2">
        <text>a nucleoside 2',3'-cyclic phosphate + H2O = a nucleoside 3'-phosphate + H(+)</text>
        <dbReference type="Rhea" id="RHEA:19621"/>
        <dbReference type="ChEBI" id="CHEBI:15377"/>
        <dbReference type="ChEBI" id="CHEBI:15378"/>
        <dbReference type="ChEBI" id="CHEBI:66949"/>
        <dbReference type="ChEBI" id="CHEBI:66954"/>
        <dbReference type="EC" id="3.1.4.16"/>
    </reaction>
</comment>
<dbReference type="InterPro" id="IPR008334">
    <property type="entry name" value="5'-Nucleotdase_C"/>
</dbReference>
<dbReference type="Pfam" id="PF02872">
    <property type="entry name" value="5_nucleotid_C"/>
    <property type="match status" value="1"/>
</dbReference>
<evidence type="ECO:0000259" key="13">
    <source>
        <dbReference type="Pfam" id="PF02872"/>
    </source>
</evidence>
<dbReference type="PANTHER" id="PTHR11575:SF6">
    <property type="entry name" value="2',3'-CYCLIC-NUCLEOTIDE 2'-PHOSPHODIESTERASE_3'-NUCLEOTIDASE"/>
    <property type="match status" value="1"/>
</dbReference>
<dbReference type="EMBL" id="JARMAB010000021">
    <property type="protein sequence ID" value="MED1204281.1"/>
    <property type="molecule type" value="Genomic_DNA"/>
</dbReference>
<proteinExistence type="inferred from homology"/>
<dbReference type="PRINTS" id="PR01607">
    <property type="entry name" value="APYRASEFAMLY"/>
</dbReference>
<dbReference type="CDD" id="cd07410">
    <property type="entry name" value="MPP_CpdB_N"/>
    <property type="match status" value="1"/>
</dbReference>
<dbReference type="RefSeq" id="WP_066264970.1">
    <property type="nucleotide sequence ID" value="NZ_JARMAB010000021.1"/>
</dbReference>
<dbReference type="InterPro" id="IPR006146">
    <property type="entry name" value="5'-Nucleotdase_CS"/>
</dbReference>
<comment type="cofactor">
    <cofactor evidence="3">
        <name>a divalent metal cation</name>
        <dbReference type="ChEBI" id="CHEBI:60240"/>
    </cofactor>
</comment>
<evidence type="ECO:0000256" key="9">
    <source>
        <dbReference type="ARBA" id="ARBA00022801"/>
    </source>
</evidence>
<keyword evidence="6" id="KW-0479">Metal-binding</keyword>
<comment type="catalytic activity">
    <reaction evidence="1">
        <text>a ribonucleoside 3'-phosphate + H2O = a ribonucleoside + phosphate</text>
        <dbReference type="Rhea" id="RHEA:10144"/>
        <dbReference type="ChEBI" id="CHEBI:13197"/>
        <dbReference type="ChEBI" id="CHEBI:15377"/>
        <dbReference type="ChEBI" id="CHEBI:18254"/>
        <dbReference type="ChEBI" id="CHEBI:43474"/>
        <dbReference type="EC" id="3.1.3.6"/>
    </reaction>
</comment>
<dbReference type="Pfam" id="PF00149">
    <property type="entry name" value="Metallophos"/>
    <property type="match status" value="1"/>
</dbReference>
<comment type="subcellular location">
    <subcellularLocation>
        <location evidence="4">Cell envelope</location>
    </subcellularLocation>
</comment>
<keyword evidence="9 11" id="KW-0378">Hydrolase</keyword>
<reference evidence="14 15" key="1">
    <citation type="submission" date="2023-03" db="EMBL/GenBank/DDBJ databases">
        <title>Bacillus Genome Sequencing.</title>
        <authorList>
            <person name="Dunlap C."/>
        </authorList>
    </citation>
    <scope>NUCLEOTIDE SEQUENCE [LARGE SCALE GENOMIC DNA]</scope>
    <source>
        <strain evidence="14 15">B-23453</strain>
    </source>
</reference>
<keyword evidence="10" id="KW-0511">Multifunctional enzyme</keyword>
<accession>A0ABU6MHX9</accession>
<evidence type="ECO:0000256" key="6">
    <source>
        <dbReference type="ARBA" id="ARBA00022723"/>
    </source>
</evidence>
<dbReference type="InterPro" id="IPR041827">
    <property type="entry name" value="CpdB_N"/>
</dbReference>
<evidence type="ECO:0000256" key="1">
    <source>
        <dbReference type="ARBA" id="ARBA00000527"/>
    </source>
</evidence>